<evidence type="ECO:0000313" key="4">
    <source>
        <dbReference type="Proteomes" id="UP000178162"/>
    </source>
</evidence>
<dbReference type="EMBL" id="MHCR01000028">
    <property type="protein sequence ID" value="OGY24923.1"/>
    <property type="molecule type" value="Genomic_DNA"/>
</dbReference>
<dbReference type="Pfam" id="PF14602">
    <property type="entry name" value="Hexapep_2"/>
    <property type="match status" value="2"/>
</dbReference>
<dbReference type="PANTHER" id="PTHR43300">
    <property type="entry name" value="ACETYLTRANSFERASE"/>
    <property type="match status" value="1"/>
</dbReference>
<name>A0A1G1WB68_9BACT</name>
<dbReference type="Pfam" id="PF00132">
    <property type="entry name" value="Hexapep"/>
    <property type="match status" value="1"/>
</dbReference>
<dbReference type="PROSITE" id="PS00101">
    <property type="entry name" value="HEXAPEP_TRANSFERASES"/>
    <property type="match status" value="1"/>
</dbReference>
<dbReference type="InterPro" id="IPR018357">
    <property type="entry name" value="Hexapep_transf_CS"/>
</dbReference>
<dbReference type="SUPFAM" id="SSF51161">
    <property type="entry name" value="Trimeric LpxA-like enzymes"/>
    <property type="match status" value="1"/>
</dbReference>
<evidence type="ECO:0000256" key="1">
    <source>
        <dbReference type="ARBA" id="ARBA00022679"/>
    </source>
</evidence>
<keyword evidence="1 3" id="KW-0808">Transferase</keyword>
<keyword evidence="2" id="KW-0677">Repeat</keyword>
<dbReference type="InterPro" id="IPR011004">
    <property type="entry name" value="Trimer_LpxA-like_sf"/>
</dbReference>
<evidence type="ECO:0000313" key="3">
    <source>
        <dbReference type="EMBL" id="OGY24923.1"/>
    </source>
</evidence>
<proteinExistence type="predicted"/>
<dbReference type="Gene3D" id="2.160.10.10">
    <property type="entry name" value="Hexapeptide repeat proteins"/>
    <property type="match status" value="1"/>
</dbReference>
<dbReference type="AlphaFoldDB" id="A0A1G1WB68"/>
<sequence>MIKIHKSADISKKAKIGEGTIIWNNAQVREGAQIGKNCVLAKNVYVDKGVIIGDNCKIQNNVSVFYGVTIEDGVFLGPHVCFTNDKNPRAVNPDGTFKEPADWTLSKTLVKRGASLGGNATILPGLTIGEWALVGAGAVVTRDVPGFGIVVGNPAKLVGFADKSGKKVKNL</sequence>
<organism evidence="3 4">
    <name type="scientific">Candidatus Woykebacteria bacterium RBG_16_39_9b</name>
    <dbReference type="NCBI Taxonomy" id="1802595"/>
    <lineage>
        <taxon>Bacteria</taxon>
        <taxon>Candidatus Woykeibacteriota</taxon>
    </lineage>
</organism>
<dbReference type="PANTHER" id="PTHR43300:SF4">
    <property type="entry name" value="ACYL-[ACYL-CARRIER-PROTEIN]--UDP-N-ACETYLGLUCOSAMINE O-ACYLTRANSFERASE"/>
    <property type="match status" value="1"/>
</dbReference>
<reference evidence="3 4" key="1">
    <citation type="journal article" date="2016" name="Nat. Commun.">
        <title>Thousands of microbial genomes shed light on interconnected biogeochemical processes in an aquifer system.</title>
        <authorList>
            <person name="Anantharaman K."/>
            <person name="Brown C.T."/>
            <person name="Hug L.A."/>
            <person name="Sharon I."/>
            <person name="Castelle C.J."/>
            <person name="Probst A.J."/>
            <person name="Thomas B.C."/>
            <person name="Singh A."/>
            <person name="Wilkins M.J."/>
            <person name="Karaoz U."/>
            <person name="Brodie E.L."/>
            <person name="Williams K.H."/>
            <person name="Hubbard S.S."/>
            <person name="Banfield J.F."/>
        </authorList>
    </citation>
    <scope>NUCLEOTIDE SEQUENCE [LARGE SCALE GENOMIC DNA]</scope>
</reference>
<dbReference type="InterPro" id="IPR001451">
    <property type="entry name" value="Hexapep"/>
</dbReference>
<dbReference type="Proteomes" id="UP000178162">
    <property type="component" value="Unassembled WGS sequence"/>
</dbReference>
<dbReference type="STRING" id="1802595.A2134_02425"/>
<dbReference type="InterPro" id="IPR050179">
    <property type="entry name" value="Trans_hexapeptide_repeat"/>
</dbReference>
<evidence type="ECO:0000256" key="2">
    <source>
        <dbReference type="ARBA" id="ARBA00022737"/>
    </source>
</evidence>
<comment type="caution">
    <text evidence="3">The sequence shown here is derived from an EMBL/GenBank/DDBJ whole genome shotgun (WGS) entry which is preliminary data.</text>
</comment>
<protein>
    <submittedName>
        <fullName evidence="3">Transferase</fullName>
    </submittedName>
</protein>
<accession>A0A1G1WB68</accession>
<dbReference type="GO" id="GO:0016740">
    <property type="term" value="F:transferase activity"/>
    <property type="evidence" value="ECO:0007669"/>
    <property type="project" value="UniProtKB-KW"/>
</dbReference>
<dbReference type="CDD" id="cd03358">
    <property type="entry name" value="LbH_WxcM_N_like"/>
    <property type="match status" value="1"/>
</dbReference>
<gene>
    <name evidence="3" type="ORF">A2134_02425</name>
</gene>